<organism evidence="3">
    <name type="scientific">Caldithrix abyssi</name>
    <dbReference type="NCBI Taxonomy" id="187145"/>
    <lineage>
        <taxon>Bacteria</taxon>
        <taxon>Pseudomonadati</taxon>
        <taxon>Calditrichota</taxon>
        <taxon>Calditrichia</taxon>
        <taxon>Calditrichales</taxon>
        <taxon>Calditrichaceae</taxon>
        <taxon>Caldithrix</taxon>
    </lineage>
</organism>
<dbReference type="PANTHER" id="PTHR45444:SF3">
    <property type="entry name" value="XANTHINE DEHYDROGENASE"/>
    <property type="match status" value="1"/>
</dbReference>
<dbReference type="FunFam" id="3.30.365.10:FF:000001">
    <property type="entry name" value="Xanthine dehydrogenase oxidase"/>
    <property type="match status" value="1"/>
</dbReference>
<dbReference type="AlphaFoldDB" id="A0A7V4U3Z8"/>
<feature type="domain" description="Aldehyde oxidase/xanthine dehydrogenase a/b hammerhead" evidence="2">
    <location>
        <begin position="15"/>
        <end position="122"/>
    </location>
</feature>
<dbReference type="Gene3D" id="3.90.1170.50">
    <property type="entry name" value="Aldehyde oxidase/xanthine dehydrogenase, a/b hammerhead"/>
    <property type="match status" value="1"/>
</dbReference>
<dbReference type="Proteomes" id="UP000885779">
    <property type="component" value="Unassembled WGS sequence"/>
</dbReference>
<gene>
    <name evidence="3" type="ORF">ENK44_12085</name>
</gene>
<dbReference type="SUPFAM" id="SSF56003">
    <property type="entry name" value="Molybdenum cofactor-binding domain"/>
    <property type="match status" value="1"/>
</dbReference>
<accession>A0A7V4U3Z8</accession>
<dbReference type="SMART" id="SM01008">
    <property type="entry name" value="Ald_Xan_dh_C"/>
    <property type="match status" value="1"/>
</dbReference>
<dbReference type="InterPro" id="IPR036856">
    <property type="entry name" value="Ald_Oxase/Xan_DH_a/b_sf"/>
</dbReference>
<dbReference type="PANTHER" id="PTHR45444">
    <property type="entry name" value="XANTHINE DEHYDROGENASE"/>
    <property type="match status" value="1"/>
</dbReference>
<sequence length="238" mass="25936">MTEEKFHESAYKHVSGEAVYVDDISVSEQLLFGKVVYSTHAHARIKSIHTKEAKALSGVKAVLTAADIPGENQMGPVVRDEPCLAGNEVQFIGQAIALIAAESEEICRKAERLLQIEYEPLPAVLTIDEAIKQNALLGPERKIERGEPATALKEATHVIEGELRTGAQEHWYLETQAALCLPGEDDEMMVYSSTQHPSETQAVVAEVLGIRRSDVTVEVRRLGGGFGGKETQANHIAV</sequence>
<dbReference type="Pfam" id="PF01315">
    <property type="entry name" value="Ald_Xan_dh_C"/>
    <property type="match status" value="1"/>
</dbReference>
<comment type="caution">
    <text evidence="3">The sequence shown here is derived from an EMBL/GenBank/DDBJ whole genome shotgun (WGS) entry which is preliminary data.</text>
</comment>
<dbReference type="GO" id="GO:0005506">
    <property type="term" value="F:iron ion binding"/>
    <property type="evidence" value="ECO:0007669"/>
    <property type="project" value="InterPro"/>
</dbReference>
<dbReference type="InterPro" id="IPR008274">
    <property type="entry name" value="AldOxase/xan_DH_MoCoBD1"/>
</dbReference>
<protein>
    <submittedName>
        <fullName evidence="3">Xanthine dehydrogenase molybdopterin binding subunit</fullName>
    </submittedName>
</protein>
<dbReference type="InterPro" id="IPR016208">
    <property type="entry name" value="Ald_Oxase/xanthine_DH-like"/>
</dbReference>
<dbReference type="EMBL" id="DRQG01000112">
    <property type="protein sequence ID" value="HGY56439.1"/>
    <property type="molecule type" value="Genomic_DNA"/>
</dbReference>
<reference evidence="3" key="1">
    <citation type="journal article" date="2020" name="mSystems">
        <title>Genome- and Community-Level Interaction Insights into Carbon Utilization and Element Cycling Functions of Hydrothermarchaeota in Hydrothermal Sediment.</title>
        <authorList>
            <person name="Zhou Z."/>
            <person name="Liu Y."/>
            <person name="Xu W."/>
            <person name="Pan J."/>
            <person name="Luo Z.H."/>
            <person name="Li M."/>
        </authorList>
    </citation>
    <scope>NUCLEOTIDE SEQUENCE [LARGE SCALE GENOMIC DNA]</scope>
    <source>
        <strain evidence="3">HyVt-577</strain>
    </source>
</reference>
<evidence type="ECO:0000259" key="2">
    <source>
        <dbReference type="SMART" id="SM01008"/>
    </source>
</evidence>
<dbReference type="SUPFAM" id="SSF54665">
    <property type="entry name" value="CO dehydrogenase molybdoprotein N-domain-like"/>
    <property type="match status" value="1"/>
</dbReference>
<dbReference type="Gene3D" id="3.30.365.10">
    <property type="entry name" value="Aldehyde oxidase/xanthine dehydrogenase, molybdopterin binding domain"/>
    <property type="match status" value="2"/>
</dbReference>
<dbReference type="Pfam" id="PF02738">
    <property type="entry name" value="MoCoBD_1"/>
    <property type="match status" value="1"/>
</dbReference>
<name>A0A7V4U3Z8_CALAY</name>
<dbReference type="InterPro" id="IPR037165">
    <property type="entry name" value="AldOxase/xan_DH_Mopterin-bd_sf"/>
</dbReference>
<dbReference type="InterPro" id="IPR000674">
    <property type="entry name" value="Ald_Oxase/Xan_DH_a/b"/>
</dbReference>
<evidence type="ECO:0000313" key="3">
    <source>
        <dbReference type="EMBL" id="HGY56439.1"/>
    </source>
</evidence>
<dbReference type="GO" id="GO:0016491">
    <property type="term" value="F:oxidoreductase activity"/>
    <property type="evidence" value="ECO:0007669"/>
    <property type="project" value="InterPro"/>
</dbReference>
<proteinExistence type="predicted"/>
<evidence type="ECO:0000256" key="1">
    <source>
        <dbReference type="ARBA" id="ARBA00053029"/>
    </source>
</evidence>
<feature type="non-terminal residue" evidence="3">
    <location>
        <position position="238"/>
    </location>
</feature>
<comment type="cofactor">
    <cofactor evidence="1">
        <name>Mo-molybdopterin cytosine dinucleotide</name>
        <dbReference type="ChEBI" id="CHEBI:71308"/>
    </cofactor>
</comment>